<evidence type="ECO:0000313" key="2">
    <source>
        <dbReference type="EMBL" id="NWS78910.1"/>
    </source>
</evidence>
<dbReference type="EMBL" id="VYZB01001785">
    <property type="protein sequence ID" value="NWS78910.1"/>
    <property type="molecule type" value="Genomic_DNA"/>
</dbReference>
<name>A0A7K5IB38_CROSL</name>
<feature type="region of interest" description="Disordered" evidence="1">
    <location>
        <begin position="1068"/>
        <end position="1107"/>
    </location>
</feature>
<proteinExistence type="predicted"/>
<dbReference type="Proteomes" id="UP000549499">
    <property type="component" value="Unassembled WGS sequence"/>
</dbReference>
<organism evidence="2 3">
    <name type="scientific">Crotophaga sulcirostris</name>
    <name type="common">Groove-billed ani</name>
    <dbReference type="NCBI Taxonomy" id="33598"/>
    <lineage>
        <taxon>Eukaryota</taxon>
        <taxon>Metazoa</taxon>
        <taxon>Chordata</taxon>
        <taxon>Craniata</taxon>
        <taxon>Vertebrata</taxon>
        <taxon>Euteleostomi</taxon>
        <taxon>Archelosauria</taxon>
        <taxon>Archosauria</taxon>
        <taxon>Dinosauria</taxon>
        <taxon>Saurischia</taxon>
        <taxon>Theropoda</taxon>
        <taxon>Coelurosauria</taxon>
        <taxon>Aves</taxon>
        <taxon>Neognathae</taxon>
        <taxon>Neoaves</taxon>
        <taxon>Otidimorphae</taxon>
        <taxon>Cuculiformes</taxon>
        <taxon>Crotophagidae</taxon>
        <taxon>Crotophaga</taxon>
    </lineage>
</organism>
<dbReference type="PANTHER" id="PTHR12792">
    <property type="entry name" value="EXTRA SPINDLE POLES 1-RELATED"/>
    <property type="match status" value="1"/>
</dbReference>
<dbReference type="GO" id="GO:0006508">
    <property type="term" value="P:proteolysis"/>
    <property type="evidence" value="ECO:0007669"/>
    <property type="project" value="InterPro"/>
</dbReference>
<dbReference type="GO" id="GO:0005813">
    <property type="term" value="C:centrosome"/>
    <property type="evidence" value="ECO:0007669"/>
    <property type="project" value="TreeGrafter"/>
</dbReference>
<feature type="region of interest" description="Disordered" evidence="1">
    <location>
        <begin position="667"/>
        <end position="698"/>
    </location>
</feature>
<dbReference type="GO" id="GO:0072686">
    <property type="term" value="C:mitotic spindle"/>
    <property type="evidence" value="ECO:0007669"/>
    <property type="project" value="TreeGrafter"/>
</dbReference>
<feature type="region of interest" description="Disordered" evidence="1">
    <location>
        <begin position="940"/>
        <end position="1040"/>
    </location>
</feature>
<dbReference type="GO" id="GO:0004197">
    <property type="term" value="F:cysteine-type endopeptidase activity"/>
    <property type="evidence" value="ECO:0007669"/>
    <property type="project" value="InterPro"/>
</dbReference>
<dbReference type="GO" id="GO:0051307">
    <property type="term" value="P:meiotic chromosome separation"/>
    <property type="evidence" value="ECO:0007669"/>
    <property type="project" value="TreeGrafter"/>
</dbReference>
<dbReference type="PANTHER" id="PTHR12792:SF0">
    <property type="entry name" value="SEPARIN"/>
    <property type="match status" value="1"/>
</dbReference>
<accession>A0A7K5IB38</accession>
<comment type="caution">
    <text evidence="2">The sequence shown here is derived from an EMBL/GenBank/DDBJ whole genome shotgun (WGS) entry which is preliminary data.</text>
</comment>
<keyword evidence="3" id="KW-1185">Reference proteome</keyword>
<dbReference type="OrthoDB" id="10255632at2759"/>
<gene>
    <name evidence="2" type="primary">Espl1</name>
    <name evidence="2" type="ORF">CROSUL_R10317</name>
</gene>
<evidence type="ECO:0000313" key="3">
    <source>
        <dbReference type="Proteomes" id="UP000549499"/>
    </source>
</evidence>
<dbReference type="InterPro" id="IPR005314">
    <property type="entry name" value="Peptidase_C50"/>
</dbReference>
<sequence length="1337" mass="147700">LSRAATLSAARSHKLLFFFSRQIPSDGTKQKLMVKQLLYHNLQLFASVACDAFQSSQAARWPGLEQLRVGCGKNVTWMLDALEGLPGSERAKYLDVTVSCAFKLAYIFYNQNLHEEAISICELFCKRLEAEDAYACPEIPPERLHKCFRLQVESYRKLGRLGKALECVVQWLRALRGRVGDFLAEPISLWARVKTEAGKQGDEELRLRTLKDGLEGHNLDTETLVTVLFAELKAYKSIRADTGKERYNTLCDLLEICSEESGRLHQRALASVELAQVLCYHHYPQYTDCSSLDSIHEALRLLELVPRSTQNQDQLLDDRAQALLWLYICTLESKLEKSVERDQRARAEGLKTMDDFEPNDLNYESRQLEDRFLYDGITFNLATETALSKSLDDAFALWKQLLATPGVPAVRSPEQTVASLHLLASLYKLMAKPLQAMESYLLVRALCSALGDSLGTAAALCHLTKLLFQLECPSYAQFFLEEMESCLQKADSSEDSFLLLQQTCLLLRSQLCCITHQIEEGLTLLLGVLQNPALQKVTKGWYLLRAHVLHLVAVYLNLPPARLSPELRQRIFGQGELIPTFPGEHQVGWRSWGFFWGARVPWWGKLWALVWWLFWGVSEGCSPSSRCCSFLMLKAQLELQQGELELSHHDLQQALFLLESDTKFEANKEQKGQTNILHKKGKLEGKKPPDPISEPPGEEEAFLKGPALEFVATVSEAEQKDALSASPELKPHKRRRLAFLTHLPTCPCCLCSDPALSALCLRWLLSCARAELAEGGVAAGLRLTRAVLPRCATATARCAALLQARLQGCTPSHPPAELLQARLQGCTPSHPRPAPELLDNLVATGYATLALQSLRSPQLLEELAEELEKGLTFLASCRPHLPSLEVARASLLLAKATRAVCRLASKRGDSVDGVFATSWTWQLPTKPPVKPKAPTVLRALKKDNSQPQKSKTKAAVAPAVPEDDSSQPQKSKTKAAVAPAVPEDDSSQPQKSKTKAAVAPAVPEDDSSQPQKSKTKAAVAPAVPKPRVKKSQKAKPRAVPSADAFALGDLDSEVPPIVIRPVAMPCTPHQKVSAPTKARATAGPRTPFTIFSDCSPPLSNTRPPRAPKVLGKAKTRLKVTFSDDSDVEDPAVMPPRAAPRKTRCARKAQPPKPVGSQVSSQNVGPQPRRGRPRAGAAEAKKEQVRRRARGKKVVEEEQDFLRAADEDEVEKSLQLSFETLQVSEEEEAAPGEPRAPRKCLQPLCCCHHSLGTWHLCPSLQPPLSLPDVSSLDTVVELLKEAFNCISHCPPAALYSQLCQLLALATGNQDLLSTAYLLCESISISLRHQLLSIISRKI</sequence>
<feature type="region of interest" description="Disordered" evidence="1">
    <location>
        <begin position="1121"/>
        <end position="1194"/>
    </location>
</feature>
<feature type="non-terminal residue" evidence="2">
    <location>
        <position position="1"/>
    </location>
</feature>
<reference evidence="2 3" key="1">
    <citation type="submission" date="2019-09" db="EMBL/GenBank/DDBJ databases">
        <title>Bird 10,000 Genomes (B10K) Project - Family phase.</title>
        <authorList>
            <person name="Zhang G."/>
        </authorList>
    </citation>
    <scope>NUCLEOTIDE SEQUENCE [LARGE SCALE GENOMIC DNA]</scope>
    <source>
        <strain evidence="2">B10K-DU-003-44</strain>
        <tissue evidence="2">Muscle</tissue>
    </source>
</reference>
<dbReference type="GO" id="GO:0005634">
    <property type="term" value="C:nucleus"/>
    <property type="evidence" value="ECO:0007669"/>
    <property type="project" value="InterPro"/>
</dbReference>
<dbReference type="GO" id="GO:0005737">
    <property type="term" value="C:cytoplasm"/>
    <property type="evidence" value="ECO:0007669"/>
    <property type="project" value="TreeGrafter"/>
</dbReference>
<evidence type="ECO:0000256" key="1">
    <source>
        <dbReference type="SAM" id="MobiDB-lite"/>
    </source>
</evidence>
<feature type="non-terminal residue" evidence="2">
    <location>
        <position position="1337"/>
    </location>
</feature>
<protein>
    <submittedName>
        <fullName evidence="2">ESPL1 protein</fullName>
    </submittedName>
</protein>
<feature type="compositionally biased region" description="Basic residues" evidence="1">
    <location>
        <begin position="1026"/>
        <end position="1036"/>
    </location>
</feature>